<organism evidence="1 2">
    <name type="scientific">Streptomyces phaeoluteigriseus</name>
    <dbReference type="NCBI Taxonomy" id="114686"/>
    <lineage>
        <taxon>Bacteria</taxon>
        <taxon>Bacillati</taxon>
        <taxon>Actinomycetota</taxon>
        <taxon>Actinomycetes</taxon>
        <taxon>Kitasatosporales</taxon>
        <taxon>Streptomycetaceae</taxon>
        <taxon>Streptomyces</taxon>
        <taxon>Streptomyces aurantiacus group</taxon>
    </lineage>
</organism>
<dbReference type="RefSeq" id="WP_073493020.1">
    <property type="nucleotide sequence ID" value="NZ_MPOH02000019.1"/>
</dbReference>
<reference evidence="1 2" key="2">
    <citation type="submission" date="2017-02" db="EMBL/GenBank/DDBJ databases">
        <title>Draft genome sequence of Streptomyces phaeoluteigriseus type strain DSM41896.</title>
        <authorList>
            <person name="Salih T.S."/>
            <person name="Algora Gallardo L."/>
            <person name="Melo Santos T."/>
            <person name="Filgueira Martinez S."/>
            <person name="Herron P.R."/>
        </authorList>
    </citation>
    <scope>NUCLEOTIDE SEQUENCE [LARGE SCALE GENOMIC DNA]</scope>
    <source>
        <strain evidence="1 2">DSM 41896</strain>
    </source>
</reference>
<evidence type="ECO:0000313" key="2">
    <source>
        <dbReference type="Proteomes" id="UP000184286"/>
    </source>
</evidence>
<sequence length="79" mass="8561">MEPVRTTYAAGAPEVLAAMVSNYRCGSCNGQVEMLTTDDRTGLMEASIRHDDNCPVLNGHVSVLGDYARAATIPDTFRR</sequence>
<dbReference type="Proteomes" id="UP000184286">
    <property type="component" value="Unassembled WGS sequence"/>
</dbReference>
<dbReference type="STRING" id="114686.BM536_031975"/>
<evidence type="ECO:0000313" key="1">
    <source>
        <dbReference type="EMBL" id="OQD52730.1"/>
    </source>
</evidence>
<reference evidence="2" key="1">
    <citation type="submission" date="2016-11" db="EMBL/GenBank/DDBJ databases">
        <authorList>
            <person name="Schniete J.K."/>
            <person name="Salih T."/>
            <person name="Algora Gallardo L."/>
            <person name="Martinez Fernandez S."/>
            <person name="Herron P.R."/>
        </authorList>
    </citation>
    <scope>NUCLEOTIDE SEQUENCE [LARGE SCALE GENOMIC DNA]</scope>
    <source>
        <strain evidence="2">DSM 41896</strain>
    </source>
</reference>
<dbReference type="OrthoDB" id="4307762at2"/>
<name>A0A1V6MJS1_9ACTN</name>
<dbReference type="EMBL" id="MPOH02000019">
    <property type="protein sequence ID" value="OQD52730.1"/>
    <property type="molecule type" value="Genomic_DNA"/>
</dbReference>
<accession>A0A1V6MJS1</accession>
<dbReference type="AlphaFoldDB" id="A0A1V6MJS1"/>
<protein>
    <submittedName>
        <fullName evidence="1">Uncharacterized protein</fullName>
    </submittedName>
</protein>
<comment type="caution">
    <text evidence="1">The sequence shown here is derived from an EMBL/GenBank/DDBJ whole genome shotgun (WGS) entry which is preliminary data.</text>
</comment>
<proteinExistence type="predicted"/>
<gene>
    <name evidence="1" type="ORF">BM536_031975</name>
</gene>